<dbReference type="InterPro" id="IPR003607">
    <property type="entry name" value="HD/PDEase_dom"/>
</dbReference>
<dbReference type="Proteomes" id="UP000077363">
    <property type="component" value="Chromosome"/>
</dbReference>
<accession>A0A172TCL5</accession>
<dbReference type="KEGG" id="dpu:SU48_04305"/>
<dbReference type="AlphaFoldDB" id="A0A172TCL5"/>
<dbReference type="PATRIC" id="fig|1182568.3.peg.897"/>
<dbReference type="PANTHER" id="PTHR45228:SF8">
    <property type="entry name" value="TWO-COMPONENT RESPONSE REGULATOR-RELATED"/>
    <property type="match status" value="1"/>
</dbReference>
<gene>
    <name evidence="2" type="ORF">SU48_04305</name>
</gene>
<evidence type="ECO:0000313" key="2">
    <source>
        <dbReference type="EMBL" id="ANE44760.1"/>
    </source>
</evidence>
<dbReference type="SUPFAM" id="SSF109604">
    <property type="entry name" value="HD-domain/PDEase-like"/>
    <property type="match status" value="1"/>
</dbReference>
<protein>
    <recommendedName>
        <fullName evidence="1">HD-GYP domain-containing protein</fullName>
    </recommendedName>
</protein>
<keyword evidence="3" id="KW-1185">Reference proteome</keyword>
<evidence type="ECO:0000313" key="3">
    <source>
        <dbReference type="Proteomes" id="UP000077363"/>
    </source>
</evidence>
<dbReference type="PROSITE" id="PS51832">
    <property type="entry name" value="HD_GYP"/>
    <property type="match status" value="1"/>
</dbReference>
<dbReference type="InterPro" id="IPR037522">
    <property type="entry name" value="HD_GYP_dom"/>
</dbReference>
<dbReference type="Gene3D" id="1.10.3210.10">
    <property type="entry name" value="Hypothetical protein af1432"/>
    <property type="match status" value="1"/>
</dbReference>
<name>A0A172TCL5_9DEIO</name>
<feature type="domain" description="HD-GYP" evidence="1">
    <location>
        <begin position="115"/>
        <end position="312"/>
    </location>
</feature>
<evidence type="ECO:0000259" key="1">
    <source>
        <dbReference type="PROSITE" id="PS51832"/>
    </source>
</evidence>
<dbReference type="InterPro" id="IPR052020">
    <property type="entry name" value="Cyclic_di-GMP/3'3'-cGAMP_PDE"/>
</dbReference>
<dbReference type="PANTHER" id="PTHR45228">
    <property type="entry name" value="CYCLIC DI-GMP PHOSPHODIESTERASE TM_0186-RELATED"/>
    <property type="match status" value="1"/>
</dbReference>
<sequence>MGREAGLRGNPAGVHSYFQQALTLTQSIPFEDTAWLRLHSQYGHAARQVGDLATALAQLEAYNRLLFARLQHEARRTLEEMTARFQVAQAQQTSKVARRRADTLSELVQQREDALQSEQLHTLERLATVAEYRDQDSRAHMHWVGDAAACIARELGQPPEFVQTLQVAARLHDIGKIALPDAILQKVEHLTPTEFEIIKTHTFVGAEILEGPQHPFLPLAAAAARTHHERWDGGGYPLGLRGQAIPLVGRIVSVVDVYDALRAARPYKEAWTEADALNYLRQGAGTQFDPQVIYAFLTAHAAGRLPARKSVGGSVRRSA</sequence>
<dbReference type="EMBL" id="CP011387">
    <property type="protein sequence ID" value="ANE44760.1"/>
    <property type="molecule type" value="Genomic_DNA"/>
</dbReference>
<dbReference type="Pfam" id="PF13487">
    <property type="entry name" value="HD_5"/>
    <property type="match status" value="1"/>
</dbReference>
<proteinExistence type="predicted"/>
<organism evidence="2 3">
    <name type="scientific">Deinococcus puniceus</name>
    <dbReference type="NCBI Taxonomy" id="1182568"/>
    <lineage>
        <taxon>Bacteria</taxon>
        <taxon>Thermotogati</taxon>
        <taxon>Deinococcota</taxon>
        <taxon>Deinococci</taxon>
        <taxon>Deinococcales</taxon>
        <taxon>Deinococcaceae</taxon>
        <taxon>Deinococcus</taxon>
    </lineage>
</organism>
<dbReference type="STRING" id="1182568.SU48_04305"/>
<dbReference type="SMART" id="SM00471">
    <property type="entry name" value="HDc"/>
    <property type="match status" value="1"/>
</dbReference>
<reference evidence="2 3" key="1">
    <citation type="submission" date="2015-01" db="EMBL/GenBank/DDBJ databases">
        <title>Deinococcus puniceus/DY1/ whole genome sequencing.</title>
        <authorList>
            <person name="Kim M.K."/>
            <person name="Srinivasan S."/>
            <person name="Lee J.-J."/>
        </authorList>
    </citation>
    <scope>NUCLEOTIDE SEQUENCE [LARGE SCALE GENOMIC DNA]</scope>
    <source>
        <strain evidence="2 3">DY1</strain>
    </source>
</reference>
<dbReference type="CDD" id="cd00077">
    <property type="entry name" value="HDc"/>
    <property type="match status" value="1"/>
</dbReference>